<name>A0A1T4TN71_9BACT</name>
<evidence type="ECO:0000313" key="1">
    <source>
        <dbReference type="EMBL" id="SKA41768.1"/>
    </source>
</evidence>
<gene>
    <name evidence="1" type="ORF">SAMN04488128_105513</name>
</gene>
<organism evidence="1 2">
    <name type="scientific">Chitinophaga eiseniae</name>
    <dbReference type="NCBI Taxonomy" id="634771"/>
    <lineage>
        <taxon>Bacteria</taxon>
        <taxon>Pseudomonadati</taxon>
        <taxon>Bacteroidota</taxon>
        <taxon>Chitinophagia</taxon>
        <taxon>Chitinophagales</taxon>
        <taxon>Chitinophagaceae</taxon>
        <taxon>Chitinophaga</taxon>
    </lineage>
</organism>
<dbReference type="EMBL" id="FUWZ01000005">
    <property type="protein sequence ID" value="SKA41768.1"/>
    <property type="molecule type" value="Genomic_DNA"/>
</dbReference>
<keyword evidence="2" id="KW-1185">Reference proteome</keyword>
<accession>A0A1T4TN71</accession>
<dbReference type="AlphaFoldDB" id="A0A1T4TN71"/>
<dbReference type="Proteomes" id="UP000190367">
    <property type="component" value="Unassembled WGS sequence"/>
</dbReference>
<reference evidence="2" key="1">
    <citation type="submission" date="2017-02" db="EMBL/GenBank/DDBJ databases">
        <authorList>
            <person name="Varghese N."/>
            <person name="Submissions S."/>
        </authorList>
    </citation>
    <scope>NUCLEOTIDE SEQUENCE [LARGE SCALE GENOMIC DNA]</scope>
    <source>
        <strain evidence="2">DSM 22224</strain>
    </source>
</reference>
<sequence length="111" mass="12846">MTFVPSFRQSWLRRRFNPMTVATYLKKNIDPANEYAGEIYEHFDMFVANRRIEPDTKVDTLLGGHRKLLTLYAALSRCRYVAYDMRAVGPEAVSVIHDLVKQHVSRGAPRC</sequence>
<dbReference type="STRING" id="634771.SAMN04488128_105513"/>
<evidence type="ECO:0000313" key="2">
    <source>
        <dbReference type="Proteomes" id="UP000190367"/>
    </source>
</evidence>
<protein>
    <submittedName>
        <fullName evidence="1">Uncharacterized protein</fullName>
    </submittedName>
</protein>
<proteinExistence type="predicted"/>